<dbReference type="AlphaFoldDB" id="A0A1H6FS64"/>
<reference evidence="2" key="1">
    <citation type="submission" date="2016-10" db="EMBL/GenBank/DDBJ databases">
        <authorList>
            <person name="Varghese N."/>
            <person name="Submissions S."/>
        </authorList>
    </citation>
    <scope>NUCLEOTIDE SEQUENCE [LARGE SCALE GENOMIC DNA]</scope>
    <source>
        <strain evidence="2">CGMCC 1.8981</strain>
    </source>
</reference>
<gene>
    <name evidence="1" type="ORF">SAMN04487967_0886</name>
</gene>
<dbReference type="RefSeq" id="WP_175459676.1">
    <property type="nucleotide sequence ID" value="NZ_FNWL01000001.1"/>
</dbReference>
<evidence type="ECO:0000313" key="2">
    <source>
        <dbReference type="Proteomes" id="UP000199112"/>
    </source>
</evidence>
<proteinExistence type="predicted"/>
<dbReference type="EMBL" id="FNWL01000001">
    <property type="protein sequence ID" value="SEH12614.1"/>
    <property type="molecule type" value="Genomic_DNA"/>
</dbReference>
<dbReference type="Proteomes" id="UP000199112">
    <property type="component" value="Unassembled WGS sequence"/>
</dbReference>
<dbReference type="OrthoDB" id="325419at2157"/>
<evidence type="ECO:0000313" key="1">
    <source>
        <dbReference type="EMBL" id="SEH12614.1"/>
    </source>
</evidence>
<sequence length="54" mass="5849">MASSRLYSLDSGSESAGLVLLLVWPARLDAAGRRAWEERHLPESFGDAFAAADE</sequence>
<keyword evidence="2" id="KW-1185">Reference proteome</keyword>
<protein>
    <submittedName>
        <fullName evidence="1">Uncharacterized protein</fullName>
    </submittedName>
</protein>
<name>A0A1H6FS64_9EURY</name>
<organism evidence="1 2">
    <name type="scientific">Natronorubrum sediminis</name>
    <dbReference type="NCBI Taxonomy" id="640943"/>
    <lineage>
        <taxon>Archaea</taxon>
        <taxon>Methanobacteriati</taxon>
        <taxon>Methanobacteriota</taxon>
        <taxon>Stenosarchaea group</taxon>
        <taxon>Halobacteria</taxon>
        <taxon>Halobacteriales</taxon>
        <taxon>Natrialbaceae</taxon>
        <taxon>Natronorubrum</taxon>
    </lineage>
</organism>
<accession>A0A1H6FS64</accession>